<keyword evidence="1" id="KW-0472">Membrane</keyword>
<keyword evidence="1" id="KW-0812">Transmembrane</keyword>
<dbReference type="Proteomes" id="UP000737171">
    <property type="component" value="Unassembled WGS sequence"/>
</dbReference>
<evidence type="ECO:0000313" key="3">
    <source>
        <dbReference type="EMBL" id="NRF65833.1"/>
    </source>
</evidence>
<reference evidence="3 4" key="1">
    <citation type="submission" date="2020-05" db="EMBL/GenBank/DDBJ databases">
        <title>Aquincola sp. isolate from soil.</title>
        <authorList>
            <person name="Han J."/>
            <person name="Kim D.-U."/>
        </authorList>
    </citation>
    <scope>NUCLEOTIDE SEQUENCE [LARGE SCALE GENOMIC DNA]</scope>
    <source>
        <strain evidence="3 4">S2</strain>
    </source>
</reference>
<feature type="transmembrane region" description="Helical" evidence="1">
    <location>
        <begin position="93"/>
        <end position="115"/>
    </location>
</feature>
<comment type="caution">
    <text evidence="3">The sequence shown here is derived from an EMBL/GenBank/DDBJ whole genome shotgun (WGS) entry which is preliminary data.</text>
</comment>
<gene>
    <name evidence="3" type="ORF">HLB44_02415</name>
</gene>
<keyword evidence="1" id="KW-1133">Transmembrane helix</keyword>
<keyword evidence="4" id="KW-1185">Reference proteome</keyword>
<evidence type="ECO:0000259" key="2">
    <source>
        <dbReference type="Pfam" id="PF13490"/>
    </source>
</evidence>
<accession>A0ABX2ECY1</accession>
<dbReference type="Pfam" id="PF13490">
    <property type="entry name" value="zf-HC2"/>
    <property type="match status" value="1"/>
</dbReference>
<organism evidence="3 4">
    <name type="scientific">Pseudaquabacterium terrae</name>
    <dbReference type="NCBI Taxonomy" id="2732868"/>
    <lineage>
        <taxon>Bacteria</taxon>
        <taxon>Pseudomonadati</taxon>
        <taxon>Pseudomonadota</taxon>
        <taxon>Betaproteobacteria</taxon>
        <taxon>Burkholderiales</taxon>
        <taxon>Sphaerotilaceae</taxon>
        <taxon>Pseudaquabacterium</taxon>
    </lineage>
</organism>
<feature type="domain" description="Putative zinc-finger" evidence="2">
    <location>
        <begin position="9"/>
        <end position="39"/>
    </location>
</feature>
<dbReference type="InterPro" id="IPR027383">
    <property type="entry name" value="Znf_put"/>
</dbReference>
<dbReference type="EMBL" id="JABRWJ010000001">
    <property type="protein sequence ID" value="NRF65833.1"/>
    <property type="molecule type" value="Genomic_DNA"/>
</dbReference>
<evidence type="ECO:0000256" key="1">
    <source>
        <dbReference type="SAM" id="Phobius"/>
    </source>
</evidence>
<dbReference type="RefSeq" id="WP_173120227.1">
    <property type="nucleotide sequence ID" value="NZ_JABRWJ010000001.1"/>
</dbReference>
<proteinExistence type="predicted"/>
<protein>
    <submittedName>
        <fullName evidence="3">Zf-HC2 domain-containing protein</fullName>
    </submittedName>
</protein>
<sequence>MPAEHARTWALIPWLVNGRADARQRAAADHHLAGCADCRAELLAQQRLHQLVQRETPPAAAEVDAQAGLQRLLGRIDQLPEDQAVAPAPRRRAVLPVALAAAVIVQAIGLALLSLQLARQDDAPYATLSRAPAAAAGAATLRVVPDPALPLQQWQALLQDAGLRIVDGPNAAGAYALAPQDPAAPAATAEQLARLRAAPGIRLAEALDPPR</sequence>
<name>A0ABX2ECY1_9BURK</name>
<dbReference type="Gene3D" id="1.10.10.1320">
    <property type="entry name" value="Anti-sigma factor, zinc-finger domain"/>
    <property type="match status" value="1"/>
</dbReference>
<dbReference type="InterPro" id="IPR041916">
    <property type="entry name" value="Anti_sigma_zinc_sf"/>
</dbReference>
<evidence type="ECO:0000313" key="4">
    <source>
        <dbReference type="Proteomes" id="UP000737171"/>
    </source>
</evidence>